<accession>A0A830ZXB1</accession>
<dbReference type="Proteomes" id="UP000013111">
    <property type="component" value="Unassembled WGS sequence"/>
</dbReference>
<comment type="caution">
    <text evidence="2">The sequence shown here is derived from an EMBL/GenBank/DDBJ whole genome shotgun (WGS) entry which is preliminary data.</text>
</comment>
<sequence>MTANLTLVSLSSTVVWLVLTGWLWKGKKLSAPVAILLCLLPPLVGNLWYYRWIAPQRQQDTSIMAARTQLASFPVWRTIKQQQPALYQQASDELAGRLRAGVPLRQAVAQLRPLAAELLNQRINAARNEDLIAYMKISLEEMKLIRQRSPAQCFRFLFPQVKGGVNISELLPSALMERELMAMDRLLQHSDGNGQQIDLPRGRLQLQKVVQGLYNRWGGDLQMMNKPGEPGADETKLCDMTIDLYQSVLALTDKDSASVLRIIIGGKSH</sequence>
<dbReference type="GeneID" id="97606654"/>
<feature type="transmembrane region" description="Helical" evidence="1">
    <location>
        <begin position="31"/>
        <end position="50"/>
    </location>
</feature>
<reference evidence="2 3" key="1">
    <citation type="submission" date="2012-11" db="EMBL/GenBank/DDBJ databases">
        <authorList>
            <person name="Linke B."/>
        </authorList>
    </citation>
    <scope>NUCLEOTIDE SEQUENCE [LARGE SCALE GENOMIC DNA]</scope>
    <source>
        <strain evidence="3">CFBP 1232</strain>
    </source>
</reference>
<evidence type="ECO:0000313" key="3">
    <source>
        <dbReference type="Proteomes" id="UP000013111"/>
    </source>
</evidence>
<keyword evidence="1" id="KW-0812">Transmembrane</keyword>
<dbReference type="EMBL" id="CAPB01000025">
    <property type="protein sequence ID" value="CCO94464.1"/>
    <property type="molecule type" value="Genomic_DNA"/>
</dbReference>
<evidence type="ECO:0000256" key="1">
    <source>
        <dbReference type="SAM" id="Phobius"/>
    </source>
</evidence>
<reference evidence="2 3" key="2">
    <citation type="submission" date="2013-04" db="EMBL/GenBank/DDBJ databases">
        <title>Comparative genomics of 12 strains of Erwinia amylovora identifies a pan-genome with a large conserved core and provides insights into host specificity.</title>
        <authorList>
            <person name="Mann R.A."/>
            <person name="Smits T.H.M."/>
            <person name="Buehlmann A."/>
            <person name="Blom J."/>
            <person name="Goesmann A."/>
            <person name="Frey J.E."/>
            <person name="Plummer K.M."/>
            <person name="Beer S.V."/>
            <person name="Luck J."/>
            <person name="Duffy B."/>
            <person name="Rodoni B."/>
        </authorList>
    </citation>
    <scope>NUCLEOTIDE SEQUENCE [LARGE SCALE GENOMIC DNA]</scope>
    <source>
        <strain evidence="3">CFBP 1232</strain>
    </source>
</reference>
<organism evidence="2 3">
    <name type="scientific">Erwinia amylovora NBRC 12687 = CFBP 1232</name>
    <dbReference type="NCBI Taxonomy" id="1219359"/>
    <lineage>
        <taxon>Bacteria</taxon>
        <taxon>Pseudomonadati</taxon>
        <taxon>Pseudomonadota</taxon>
        <taxon>Gammaproteobacteria</taxon>
        <taxon>Enterobacterales</taxon>
        <taxon>Erwiniaceae</taxon>
        <taxon>Erwinia</taxon>
    </lineage>
</organism>
<name>A0A830ZXB1_ERWAM</name>
<feature type="transmembrane region" description="Helical" evidence="1">
    <location>
        <begin position="6"/>
        <end position="24"/>
    </location>
</feature>
<keyword evidence="1" id="KW-1133">Transmembrane helix</keyword>
<keyword evidence="1" id="KW-0472">Membrane</keyword>
<gene>
    <name evidence="2" type="ORF">BN437_2547</name>
</gene>
<proteinExistence type="predicted"/>
<dbReference type="RefSeq" id="WP_004158783.1">
    <property type="nucleotide sequence ID" value="NZ_BAYW01000015.1"/>
</dbReference>
<dbReference type="AlphaFoldDB" id="A0A830ZXB1"/>
<evidence type="ECO:0000313" key="2">
    <source>
        <dbReference type="EMBL" id="CCO94464.1"/>
    </source>
</evidence>
<protein>
    <submittedName>
        <fullName evidence="2">Uncharacterized protein</fullName>
    </submittedName>
</protein>